<gene>
    <name evidence="1" type="ORF">SAMN02745227_00535</name>
</gene>
<evidence type="ECO:0000313" key="1">
    <source>
        <dbReference type="EMBL" id="SHJ71380.1"/>
    </source>
</evidence>
<dbReference type="RefSeq" id="WP_072906061.1">
    <property type="nucleotide sequence ID" value="NZ_FRAI01000005.1"/>
</dbReference>
<dbReference type="Proteomes" id="UP000243547">
    <property type="component" value="Unassembled WGS sequence"/>
</dbReference>
<accession>A0A1M6LJQ5</accession>
<evidence type="ECO:0000313" key="2">
    <source>
        <dbReference type="Proteomes" id="UP000243547"/>
    </source>
</evidence>
<dbReference type="EMBL" id="FRAI01000005">
    <property type="protein sequence ID" value="SHJ71380.1"/>
    <property type="molecule type" value="Genomic_DNA"/>
</dbReference>
<organism evidence="1 2">
    <name type="scientific">Anaerobranca californiensis DSM 14826</name>
    <dbReference type="NCBI Taxonomy" id="1120989"/>
    <lineage>
        <taxon>Bacteria</taxon>
        <taxon>Bacillati</taxon>
        <taxon>Bacillota</taxon>
        <taxon>Clostridia</taxon>
        <taxon>Eubacteriales</taxon>
        <taxon>Proteinivoracaceae</taxon>
        <taxon>Anaerobranca</taxon>
    </lineage>
</organism>
<name>A0A1M6LJQ5_9FIRM</name>
<reference evidence="2" key="1">
    <citation type="submission" date="2016-11" db="EMBL/GenBank/DDBJ databases">
        <authorList>
            <person name="Varghese N."/>
            <person name="Submissions S."/>
        </authorList>
    </citation>
    <scope>NUCLEOTIDE SEQUENCE [LARGE SCALE GENOMIC DNA]</scope>
    <source>
        <strain evidence="2">DSM 14826</strain>
    </source>
</reference>
<proteinExistence type="predicted"/>
<keyword evidence="2" id="KW-1185">Reference proteome</keyword>
<dbReference type="AlphaFoldDB" id="A0A1M6LJQ5"/>
<sequence>MVNSCLITGFINDLNNVKYFSPSFITTIIKFYIANSYNEGIINYFLDLSKINSFYDKASILELKKIYIFINIIDIGDQNKVFSDDTLKKVLLISDSIPSLEIINKCKRNKVQLSIFNIVTCKTFTIFY</sequence>
<protein>
    <submittedName>
        <fullName evidence="1">Uncharacterized protein</fullName>
    </submittedName>
</protein>